<dbReference type="InterPro" id="IPR053137">
    <property type="entry name" value="NLR-like"/>
</dbReference>
<dbReference type="PANTHER" id="PTHR46082">
    <property type="entry name" value="ATP/GTP-BINDING PROTEIN-RELATED"/>
    <property type="match status" value="1"/>
</dbReference>
<name>A0AAV9U0C0_9PEZI</name>
<gene>
    <name evidence="2" type="ORF">TWF730_003791</name>
</gene>
<dbReference type="GO" id="GO:0003824">
    <property type="term" value="F:catalytic activity"/>
    <property type="evidence" value="ECO:0007669"/>
    <property type="project" value="InterPro"/>
</dbReference>
<dbReference type="Gene3D" id="3.40.50.1580">
    <property type="entry name" value="Nucleoside phosphorylase domain"/>
    <property type="match status" value="1"/>
</dbReference>
<keyword evidence="3" id="KW-1185">Reference proteome</keyword>
<proteinExistence type="predicted"/>
<dbReference type="PANTHER" id="PTHR46082:SF11">
    <property type="entry name" value="AAA+ ATPASE DOMAIN-CONTAINING PROTEIN-RELATED"/>
    <property type="match status" value="1"/>
</dbReference>
<reference evidence="2 3" key="1">
    <citation type="submission" date="2019-10" db="EMBL/GenBank/DDBJ databases">
        <authorList>
            <person name="Palmer J.M."/>
        </authorList>
    </citation>
    <scope>NUCLEOTIDE SEQUENCE [LARGE SCALE GENOMIC DNA]</scope>
    <source>
        <strain evidence="2 3">TWF730</strain>
    </source>
</reference>
<feature type="compositionally biased region" description="Polar residues" evidence="1">
    <location>
        <begin position="1"/>
        <end position="25"/>
    </location>
</feature>
<feature type="region of interest" description="Disordered" evidence="1">
    <location>
        <begin position="1"/>
        <end position="26"/>
    </location>
</feature>
<evidence type="ECO:0000313" key="2">
    <source>
        <dbReference type="EMBL" id="KAK6333604.1"/>
    </source>
</evidence>
<accession>A0AAV9U0C0</accession>
<evidence type="ECO:0000256" key="1">
    <source>
        <dbReference type="SAM" id="MobiDB-lite"/>
    </source>
</evidence>
<dbReference type="AlphaFoldDB" id="A0AAV9U0C0"/>
<dbReference type="InterPro" id="IPR035994">
    <property type="entry name" value="Nucleoside_phosphorylase_sf"/>
</dbReference>
<protein>
    <recommendedName>
        <fullName evidence="4">Nucleoside phosphorylase domain-containing protein</fullName>
    </recommendedName>
</protein>
<sequence length="340" mass="35582">MSFSGFPTSKPAGSSTTAVKSTSGSIRPRLTPESYKLVWVCASQTSELAAAKLLLDEEHDSPITVDPTDQNLYSFGKMSGHNIILAKFPPAPTDAAAAAVRLKWKFKGVTSAIVVGIAGAAPGAGKPDLRLGDIVVGVIPPTPGVQPALGAGLKPYDSRRVLTDGPIYPACTQLPSKQQQTAVLAVRQNHSQNKVGYTTHLSGITSRHDAFKRPKPETDILFKPTVSHASAANRTCDKCPKAGIIARSERKSTVVHYGPVGSGGLTVAEPGNRDAFSAKLGGALCFETESAGVVSYFPCLAIRGLANYADSHGVANKTWDMYAAAAAAAYAKELLAVLPQ</sequence>
<dbReference type="EMBL" id="JAVHNS010000016">
    <property type="protein sequence ID" value="KAK6333604.1"/>
    <property type="molecule type" value="Genomic_DNA"/>
</dbReference>
<dbReference type="Proteomes" id="UP001373714">
    <property type="component" value="Unassembled WGS sequence"/>
</dbReference>
<comment type="caution">
    <text evidence="2">The sequence shown here is derived from an EMBL/GenBank/DDBJ whole genome shotgun (WGS) entry which is preliminary data.</text>
</comment>
<evidence type="ECO:0008006" key="4">
    <source>
        <dbReference type="Google" id="ProtNLM"/>
    </source>
</evidence>
<evidence type="ECO:0000313" key="3">
    <source>
        <dbReference type="Proteomes" id="UP001373714"/>
    </source>
</evidence>
<organism evidence="2 3">
    <name type="scientific">Orbilia blumenaviensis</name>
    <dbReference type="NCBI Taxonomy" id="1796055"/>
    <lineage>
        <taxon>Eukaryota</taxon>
        <taxon>Fungi</taxon>
        <taxon>Dikarya</taxon>
        <taxon>Ascomycota</taxon>
        <taxon>Pezizomycotina</taxon>
        <taxon>Orbiliomycetes</taxon>
        <taxon>Orbiliales</taxon>
        <taxon>Orbiliaceae</taxon>
        <taxon>Orbilia</taxon>
    </lineage>
</organism>
<dbReference type="SUPFAM" id="SSF53167">
    <property type="entry name" value="Purine and uridine phosphorylases"/>
    <property type="match status" value="1"/>
</dbReference>
<dbReference type="GO" id="GO:0009116">
    <property type="term" value="P:nucleoside metabolic process"/>
    <property type="evidence" value="ECO:0007669"/>
    <property type="project" value="InterPro"/>
</dbReference>